<dbReference type="InterPro" id="IPR006674">
    <property type="entry name" value="HD_domain"/>
</dbReference>
<feature type="domain" description="HD" evidence="2">
    <location>
        <begin position="63"/>
        <end position="228"/>
    </location>
</feature>
<accession>A0A512M9A2</accession>
<name>A0A512M9A2_9BACT</name>
<protein>
    <submittedName>
        <fullName evidence="3">Deoxyguanosinetriphosphate triphosphohydrolase-like protein 1</fullName>
    </submittedName>
</protein>
<dbReference type="CDD" id="cd00077">
    <property type="entry name" value="HDc"/>
    <property type="match status" value="1"/>
</dbReference>
<dbReference type="InterPro" id="IPR050135">
    <property type="entry name" value="dGTPase-like"/>
</dbReference>
<dbReference type="PANTHER" id="PTHR11373:SF32">
    <property type="entry name" value="DEOXYGUANOSINETRIPHOSPHATE TRIPHOSPHOHYDROLASE"/>
    <property type="match status" value="1"/>
</dbReference>
<evidence type="ECO:0000259" key="2">
    <source>
        <dbReference type="PROSITE" id="PS51831"/>
    </source>
</evidence>
<organism evidence="3 4">
    <name type="scientific">Brevifollis gellanilyticus</name>
    <dbReference type="NCBI Taxonomy" id="748831"/>
    <lineage>
        <taxon>Bacteria</taxon>
        <taxon>Pseudomonadati</taxon>
        <taxon>Verrucomicrobiota</taxon>
        <taxon>Verrucomicrobiia</taxon>
        <taxon>Verrucomicrobiales</taxon>
        <taxon>Verrucomicrobiaceae</taxon>
    </lineage>
</organism>
<comment type="caution">
    <text evidence="3">The sequence shown here is derived from an EMBL/GenBank/DDBJ whole genome shotgun (WGS) entry which is preliminary data.</text>
</comment>
<dbReference type="GO" id="GO:0008832">
    <property type="term" value="F:dGTPase activity"/>
    <property type="evidence" value="ECO:0007669"/>
    <property type="project" value="TreeGrafter"/>
</dbReference>
<dbReference type="NCBIfam" id="TIGR01353">
    <property type="entry name" value="dGTP_triPase"/>
    <property type="match status" value="1"/>
</dbReference>
<sequence length="422" mass="48143">MAANRFYSPFDSETMKPRPAFPGEYRNAFQIDRDRIIHSSAFRRLQNKTQVFLSGEYDFYRTRLTHSIEVAQIGRSICGWLTQQSEVLGEDCFIDADLVECACLSHDLGHPPFGHTGERTLHRLMQPYGGFEGNAQTLRLLTQTLFNEGRDGMNPTRALLDGILKYKTLHVEAGGAPNHYLYDDQECWLDFTLGGQAFPPELIPGKMRNGFKSIECQIMDWADDTAYSLNDIADGIHAGFITTTSLENWAAKQQLNADQAEHVDFLCKAIREKRVEGRLNREIGKYIRATKLVPEASFLSAMTKRHQYRLEIDPAMKAQSKLNKKISLDIVFLSPQLQQLDYKADVILTKMFEVLRDRYIEPNGSKLHLMPATQEQEIEKAPDAATRARLVCDWVASMTDAFAFRTYRRLFDANFGSITDFV</sequence>
<dbReference type="Pfam" id="PF01966">
    <property type="entry name" value="HD"/>
    <property type="match status" value="1"/>
</dbReference>
<dbReference type="SUPFAM" id="SSF109604">
    <property type="entry name" value="HD-domain/PDEase-like"/>
    <property type="match status" value="1"/>
</dbReference>
<dbReference type="GO" id="GO:0006203">
    <property type="term" value="P:dGTP catabolic process"/>
    <property type="evidence" value="ECO:0007669"/>
    <property type="project" value="TreeGrafter"/>
</dbReference>
<dbReference type="SMART" id="SM00471">
    <property type="entry name" value="HDc"/>
    <property type="match status" value="1"/>
</dbReference>
<dbReference type="Proteomes" id="UP000321577">
    <property type="component" value="Unassembled WGS sequence"/>
</dbReference>
<dbReference type="InterPro" id="IPR026875">
    <property type="entry name" value="PHydrolase_assoc_dom"/>
</dbReference>
<dbReference type="PANTHER" id="PTHR11373">
    <property type="entry name" value="DEOXYNUCLEOSIDE TRIPHOSPHATE TRIPHOSPHOHYDROLASE"/>
    <property type="match status" value="1"/>
</dbReference>
<dbReference type="InterPro" id="IPR006261">
    <property type="entry name" value="dGTPase"/>
</dbReference>
<dbReference type="Pfam" id="PF13286">
    <property type="entry name" value="HD_assoc"/>
    <property type="match status" value="1"/>
</dbReference>
<reference evidence="3 4" key="1">
    <citation type="submission" date="2019-07" db="EMBL/GenBank/DDBJ databases">
        <title>Whole genome shotgun sequence of Brevifollis gellanilyticus NBRC 108608.</title>
        <authorList>
            <person name="Hosoyama A."/>
            <person name="Uohara A."/>
            <person name="Ohji S."/>
            <person name="Ichikawa N."/>
        </authorList>
    </citation>
    <scope>NUCLEOTIDE SEQUENCE [LARGE SCALE GENOMIC DNA]</scope>
    <source>
        <strain evidence="3 4">NBRC 108608</strain>
    </source>
</reference>
<keyword evidence="4" id="KW-1185">Reference proteome</keyword>
<dbReference type="PROSITE" id="PS51831">
    <property type="entry name" value="HD"/>
    <property type="match status" value="1"/>
</dbReference>
<evidence type="ECO:0000313" key="3">
    <source>
        <dbReference type="EMBL" id="GEP43305.1"/>
    </source>
</evidence>
<proteinExistence type="predicted"/>
<dbReference type="AlphaFoldDB" id="A0A512M9A2"/>
<evidence type="ECO:0000313" key="4">
    <source>
        <dbReference type="Proteomes" id="UP000321577"/>
    </source>
</evidence>
<evidence type="ECO:0000256" key="1">
    <source>
        <dbReference type="ARBA" id="ARBA00022801"/>
    </source>
</evidence>
<dbReference type="EMBL" id="BKAG01000016">
    <property type="protein sequence ID" value="GEP43305.1"/>
    <property type="molecule type" value="Genomic_DNA"/>
</dbReference>
<gene>
    <name evidence="3" type="ORF">BGE01nite_25960</name>
</gene>
<dbReference type="Gene3D" id="1.10.3210.10">
    <property type="entry name" value="Hypothetical protein af1432"/>
    <property type="match status" value="1"/>
</dbReference>
<dbReference type="OrthoDB" id="9803619at2"/>
<keyword evidence="1 3" id="KW-0378">Hydrolase</keyword>
<dbReference type="InterPro" id="IPR003607">
    <property type="entry name" value="HD/PDEase_dom"/>
</dbReference>